<accession>A0A380JMU4</accession>
<dbReference type="InterPro" id="IPR050088">
    <property type="entry name" value="IspD/TarI_cytidylyltransf_bact"/>
</dbReference>
<proteinExistence type="inferred from homology"/>
<evidence type="ECO:0000256" key="5">
    <source>
        <dbReference type="ARBA" id="ARBA00023316"/>
    </source>
</evidence>
<dbReference type="GO" id="GO:0008299">
    <property type="term" value="P:isoprenoid biosynthetic process"/>
    <property type="evidence" value="ECO:0007669"/>
    <property type="project" value="InterPro"/>
</dbReference>
<evidence type="ECO:0000256" key="7">
    <source>
        <dbReference type="ARBA" id="ARBA00056549"/>
    </source>
</evidence>
<keyword evidence="5 9" id="KW-0961">Cell wall biogenesis/degradation</keyword>
<evidence type="ECO:0000256" key="9">
    <source>
        <dbReference type="HAMAP-Rule" id="MF_02068"/>
    </source>
</evidence>
<gene>
    <name evidence="10" type="primary">ispD_2</name>
    <name evidence="9" type="synonym">tarI</name>
    <name evidence="10" type="ORF">NCTC7688_02845</name>
</gene>
<comment type="pathway">
    <text evidence="1 9">Cell wall biogenesis; poly(ribitol phosphate) teichoic acid biosynthesis.</text>
</comment>
<dbReference type="InterPro" id="IPR029044">
    <property type="entry name" value="Nucleotide-diphossugar_trans"/>
</dbReference>
<evidence type="ECO:0000256" key="8">
    <source>
        <dbReference type="ARBA" id="ARBA00061485"/>
    </source>
</evidence>
<dbReference type="GO" id="GO:0047349">
    <property type="term" value="F:D-ribitol-5-phosphate cytidylyltransferase activity"/>
    <property type="evidence" value="ECO:0007669"/>
    <property type="project" value="UniProtKB-UniRule"/>
</dbReference>
<dbReference type="EMBL" id="UHED01000003">
    <property type="protein sequence ID" value="SUN43953.1"/>
    <property type="molecule type" value="Genomic_DNA"/>
</dbReference>
<protein>
    <recommendedName>
        <fullName evidence="9">Ribitol-5-phosphate cytidylyltransferase</fullName>
        <ecNumber evidence="9">2.7.7.40</ecNumber>
    </recommendedName>
</protein>
<dbReference type="CDD" id="cd02516">
    <property type="entry name" value="CDP-ME_synthetase"/>
    <property type="match status" value="1"/>
</dbReference>
<dbReference type="Proteomes" id="UP000254707">
    <property type="component" value="Unassembled WGS sequence"/>
</dbReference>
<evidence type="ECO:0000256" key="6">
    <source>
        <dbReference type="ARBA" id="ARBA00049484"/>
    </source>
</evidence>
<dbReference type="PANTHER" id="PTHR32125">
    <property type="entry name" value="2-C-METHYL-D-ERYTHRITOL 4-PHOSPHATE CYTIDYLYLTRANSFERASE, CHLOROPLASTIC"/>
    <property type="match status" value="1"/>
</dbReference>
<dbReference type="PANTHER" id="PTHR32125:SF8">
    <property type="entry name" value="RIBITOL-5-PHOSPHATE CYTIDYLYLTRANSFERASE"/>
    <property type="match status" value="1"/>
</dbReference>
<dbReference type="InterPro" id="IPR034709">
    <property type="entry name" value="TarI"/>
</dbReference>
<dbReference type="InterPro" id="IPR018294">
    <property type="entry name" value="ISPD_synthase_CS"/>
</dbReference>
<evidence type="ECO:0000256" key="3">
    <source>
        <dbReference type="ARBA" id="ARBA00022695"/>
    </source>
</evidence>
<name>A0A380JMU4_STASA</name>
<dbReference type="Gene3D" id="3.90.550.10">
    <property type="entry name" value="Spore Coat Polysaccharide Biosynthesis Protein SpsA, Chain A"/>
    <property type="match status" value="1"/>
</dbReference>
<keyword evidence="4 9" id="KW-0777">Teichoic acid biosynthesis</keyword>
<dbReference type="FunFam" id="3.90.550.10:FF:000003">
    <property type="entry name" value="2-C-methyl-D-erythritol 4-phosphate cytidylyltransferase"/>
    <property type="match status" value="1"/>
</dbReference>
<dbReference type="RefSeq" id="WP_069855684.1">
    <property type="nucleotide sequence ID" value="NZ_UHED01000003.1"/>
</dbReference>
<dbReference type="HAMAP" id="MF_02068">
    <property type="entry name" value="TarI"/>
    <property type="match status" value="1"/>
</dbReference>
<comment type="catalytic activity">
    <reaction evidence="6 9">
        <text>D-ribitol 5-phosphate + CTP + H(+) = CDP-L-ribitol + diphosphate</text>
        <dbReference type="Rhea" id="RHEA:12456"/>
        <dbReference type="ChEBI" id="CHEBI:15378"/>
        <dbReference type="ChEBI" id="CHEBI:33019"/>
        <dbReference type="ChEBI" id="CHEBI:37563"/>
        <dbReference type="ChEBI" id="CHEBI:57608"/>
        <dbReference type="ChEBI" id="CHEBI:57695"/>
        <dbReference type="EC" id="2.7.7.40"/>
    </reaction>
</comment>
<evidence type="ECO:0000256" key="2">
    <source>
        <dbReference type="ARBA" id="ARBA00022679"/>
    </source>
</evidence>
<dbReference type="GO" id="GO:0071555">
    <property type="term" value="P:cell wall organization"/>
    <property type="evidence" value="ECO:0007669"/>
    <property type="project" value="UniProtKB-KW"/>
</dbReference>
<evidence type="ECO:0000313" key="10">
    <source>
        <dbReference type="EMBL" id="SUN43953.1"/>
    </source>
</evidence>
<sequence length="238" mass="26411">MIYAGILAGGIGSRMGNVPLPKQFLDLDGKPIIVHTIEKFLLTREFEKIFIATPQKWISHTKDTLNKFNLDDPRIEVIAGGSDRNETIMNIIEAAGQIKPITDEDVIVTHDAVRPFLTRRIIKENIASVLEYGAVDTVIAATDTILTSKNGKDINDIPVRDEMYQGQTPQSFNINSLWNSYNNLSNEKKKVLTDACKILVVSGKKVKLVNGELYNIKITTPYDLKVANSIIKGGIISD</sequence>
<comment type="similarity">
    <text evidence="8 9">Belongs to the IspD/TarI cytidylyltransferase family. TarI subfamily.</text>
</comment>
<feature type="site" description="Positions ribitol 5-phosphate for the nucleophilic attack" evidence="9">
    <location>
        <position position="217"/>
    </location>
</feature>
<feature type="site" description="Transition state stabilizer" evidence="9">
    <location>
        <position position="22"/>
    </location>
</feature>
<dbReference type="SUPFAM" id="SSF53448">
    <property type="entry name" value="Nucleotide-diphospho-sugar transferases"/>
    <property type="match status" value="1"/>
</dbReference>
<dbReference type="UniPathway" id="UPA00790"/>
<evidence type="ECO:0000256" key="4">
    <source>
        <dbReference type="ARBA" id="ARBA00022944"/>
    </source>
</evidence>
<feature type="binding site" evidence="9">
    <location>
        <begin position="7"/>
        <end position="10"/>
    </location>
    <ligand>
        <name>CTP</name>
        <dbReference type="ChEBI" id="CHEBI:37563"/>
    </ligand>
</feature>
<evidence type="ECO:0000313" key="11">
    <source>
        <dbReference type="Proteomes" id="UP000254707"/>
    </source>
</evidence>
<organism evidence="10 11">
    <name type="scientific">Staphylococcus saprophyticus</name>
    <dbReference type="NCBI Taxonomy" id="29385"/>
    <lineage>
        <taxon>Bacteria</taxon>
        <taxon>Bacillati</taxon>
        <taxon>Bacillota</taxon>
        <taxon>Bacilli</taxon>
        <taxon>Bacillales</taxon>
        <taxon>Staphylococcaceae</taxon>
        <taxon>Staphylococcus</taxon>
    </lineage>
</organism>
<dbReference type="Pfam" id="PF01128">
    <property type="entry name" value="IspD"/>
    <property type="match status" value="1"/>
</dbReference>
<comment type="caution">
    <text evidence="9">Lacks conserved residue(s) required for the propagation of feature annotation.</text>
</comment>
<dbReference type="GO" id="GO:0050518">
    <property type="term" value="F:2-C-methyl-D-erythritol 4-phosphate cytidylyltransferase activity"/>
    <property type="evidence" value="ECO:0007669"/>
    <property type="project" value="UniProtKB-ARBA"/>
</dbReference>
<dbReference type="NCBIfam" id="NF001183">
    <property type="entry name" value="PRK00155.1-3"/>
    <property type="match status" value="1"/>
</dbReference>
<dbReference type="PROSITE" id="PS01295">
    <property type="entry name" value="ISPD"/>
    <property type="match status" value="1"/>
</dbReference>
<dbReference type="InterPro" id="IPR034683">
    <property type="entry name" value="IspD/TarI"/>
</dbReference>
<feature type="binding site" evidence="9">
    <location>
        <begin position="81"/>
        <end position="87"/>
    </location>
    <ligand>
        <name>CTP</name>
        <dbReference type="ChEBI" id="CHEBI:37563"/>
    </ligand>
</feature>
<reference evidence="10 11" key="1">
    <citation type="submission" date="2018-06" db="EMBL/GenBank/DDBJ databases">
        <authorList>
            <consortium name="Pathogen Informatics"/>
            <person name="Doyle S."/>
        </authorList>
    </citation>
    <scope>NUCLEOTIDE SEQUENCE [LARGE SCALE GENOMIC DNA]</scope>
    <source>
        <strain evidence="10 11">NCTC7688</strain>
    </source>
</reference>
<dbReference type="AlphaFoldDB" id="A0A380JMU4"/>
<feature type="site" description="Transition state stabilizer" evidence="9">
    <location>
        <position position="14"/>
    </location>
</feature>
<keyword evidence="3 9" id="KW-0548">Nucleotidyltransferase</keyword>
<comment type="function">
    <text evidence="7 9">Catalyzes the transfer of the cytidylyl group of CTP to D-ribitol 5-phosphate.</text>
</comment>
<keyword evidence="2 9" id="KW-0808">Transferase</keyword>
<feature type="site" description="Positions ribitol 5-phosphate for the nucleophilic attack" evidence="9">
    <location>
        <position position="160"/>
    </location>
</feature>
<dbReference type="GO" id="GO:1902012">
    <property type="term" value="P:poly(ribitol phosphate) teichoic acid biosynthetic process"/>
    <property type="evidence" value="ECO:0007669"/>
    <property type="project" value="UniProtKB-UniRule"/>
</dbReference>
<evidence type="ECO:0000256" key="1">
    <source>
        <dbReference type="ARBA" id="ARBA00004837"/>
    </source>
</evidence>
<dbReference type="EC" id="2.7.7.40" evidence="9"/>